<protein>
    <recommendedName>
        <fullName evidence="4">Elongator complex protein 5</fullName>
    </recommendedName>
</protein>
<dbReference type="AlphaFoldDB" id="M2XNC0"/>
<sequence>MPTVNTPNSCVIQSTLEDLQGNLKQVDKPMRAMVVIENYNILVQTKGWHFLRKCMDILFKAHEDGTVAFVLLGCHESDQDVHRLTHLVVSGNQWEVVDNMIKCNVVSVRNLLSGNIRQEYFQLTASKIDPRSKDIPTSTYLKKINAIKMTTPQETEDFSTIFGDLPFKVALSEAEKDRRAEVELPYEHKNVSLADTALEEHPKGLLVPSSDEDPEQDSDEDLDV</sequence>
<organism evidence="2 3">
    <name type="scientific">Galdieria sulphuraria</name>
    <name type="common">Red alga</name>
    <dbReference type="NCBI Taxonomy" id="130081"/>
    <lineage>
        <taxon>Eukaryota</taxon>
        <taxon>Rhodophyta</taxon>
        <taxon>Bangiophyceae</taxon>
        <taxon>Galdieriales</taxon>
        <taxon>Galdieriaceae</taxon>
        <taxon>Galdieria</taxon>
    </lineage>
</organism>
<feature type="region of interest" description="Disordered" evidence="1">
    <location>
        <begin position="191"/>
        <end position="224"/>
    </location>
</feature>
<dbReference type="GeneID" id="17090315"/>
<keyword evidence="3" id="KW-1185">Reference proteome</keyword>
<gene>
    <name evidence="2" type="ORF">Gasu_10670</name>
</gene>
<evidence type="ECO:0000313" key="2">
    <source>
        <dbReference type="EMBL" id="EME31687.1"/>
    </source>
</evidence>
<dbReference type="RefSeq" id="XP_005708207.1">
    <property type="nucleotide sequence ID" value="XM_005708150.1"/>
</dbReference>
<dbReference type="EMBL" id="KB454490">
    <property type="protein sequence ID" value="EME31687.1"/>
    <property type="molecule type" value="Genomic_DNA"/>
</dbReference>
<reference evidence="3" key="1">
    <citation type="journal article" date="2013" name="Science">
        <title>Gene transfer from bacteria and archaea facilitated evolution of an extremophilic eukaryote.</title>
        <authorList>
            <person name="Schonknecht G."/>
            <person name="Chen W.H."/>
            <person name="Ternes C.M."/>
            <person name="Barbier G.G."/>
            <person name="Shrestha R.P."/>
            <person name="Stanke M."/>
            <person name="Brautigam A."/>
            <person name="Baker B.J."/>
            <person name="Banfield J.F."/>
            <person name="Garavito R.M."/>
            <person name="Carr K."/>
            <person name="Wilkerson C."/>
            <person name="Rensing S.A."/>
            <person name="Gagneul D."/>
            <person name="Dickenson N.E."/>
            <person name="Oesterhelt C."/>
            <person name="Lercher M.J."/>
            <person name="Weber A.P."/>
        </authorList>
    </citation>
    <scope>NUCLEOTIDE SEQUENCE [LARGE SCALE GENOMIC DNA]</scope>
    <source>
        <strain evidence="3">074W</strain>
    </source>
</reference>
<dbReference type="OrthoDB" id="10380524at2759"/>
<feature type="compositionally biased region" description="Acidic residues" evidence="1">
    <location>
        <begin position="210"/>
        <end position="224"/>
    </location>
</feature>
<name>M2XNC0_GALSU</name>
<dbReference type="Gramene" id="EME31687">
    <property type="protein sequence ID" value="EME31687"/>
    <property type="gene ID" value="Gasu_10670"/>
</dbReference>
<evidence type="ECO:0000313" key="3">
    <source>
        <dbReference type="Proteomes" id="UP000030680"/>
    </source>
</evidence>
<accession>M2XNC0</accession>
<evidence type="ECO:0000256" key="1">
    <source>
        <dbReference type="SAM" id="MobiDB-lite"/>
    </source>
</evidence>
<dbReference type="KEGG" id="gsl:Gasu_10670"/>
<dbReference type="Proteomes" id="UP000030680">
    <property type="component" value="Unassembled WGS sequence"/>
</dbReference>
<evidence type="ECO:0008006" key="4">
    <source>
        <dbReference type="Google" id="ProtNLM"/>
    </source>
</evidence>
<proteinExistence type="predicted"/>